<dbReference type="AlphaFoldDB" id="A0A0F9VTF0"/>
<proteinExistence type="predicted"/>
<dbReference type="EMBL" id="LAZR01000290">
    <property type="protein sequence ID" value="KKN76756.1"/>
    <property type="molecule type" value="Genomic_DNA"/>
</dbReference>
<sequence>MSLVASPFGLKPAFHPSGIIRQSHTTIASGFGTNIFQYSPVRVAADGTLEDAAAGESLIGAFMGVEFTRVDGRRAVANFWEANLVATEIVAYYTEDPLIIYEIQANAPFLQTAIGEQFDTSALGGNATTGLSNAALDIASSAANAQLRAIGVNPAADNVIGDAFTIVQVQISEHQYVATIVAI</sequence>
<reference evidence="1" key="1">
    <citation type="journal article" date="2015" name="Nature">
        <title>Complex archaea that bridge the gap between prokaryotes and eukaryotes.</title>
        <authorList>
            <person name="Spang A."/>
            <person name="Saw J.H."/>
            <person name="Jorgensen S.L."/>
            <person name="Zaremba-Niedzwiedzka K."/>
            <person name="Martijn J."/>
            <person name="Lind A.E."/>
            <person name="van Eijk R."/>
            <person name="Schleper C."/>
            <person name="Guy L."/>
            <person name="Ettema T.J."/>
        </authorList>
    </citation>
    <scope>NUCLEOTIDE SEQUENCE</scope>
</reference>
<comment type="caution">
    <text evidence="1">The sequence shown here is derived from an EMBL/GenBank/DDBJ whole genome shotgun (WGS) entry which is preliminary data.</text>
</comment>
<accession>A0A0F9VTF0</accession>
<gene>
    <name evidence="1" type="ORF">LCGC14_0367270</name>
</gene>
<organism evidence="1">
    <name type="scientific">marine sediment metagenome</name>
    <dbReference type="NCBI Taxonomy" id="412755"/>
    <lineage>
        <taxon>unclassified sequences</taxon>
        <taxon>metagenomes</taxon>
        <taxon>ecological metagenomes</taxon>
    </lineage>
</organism>
<name>A0A0F9VTF0_9ZZZZ</name>
<evidence type="ECO:0000313" key="1">
    <source>
        <dbReference type="EMBL" id="KKN76756.1"/>
    </source>
</evidence>
<protein>
    <submittedName>
        <fullName evidence="1">Uncharacterized protein</fullName>
    </submittedName>
</protein>